<comment type="caution">
    <text evidence="2">The sequence shown here is derived from an EMBL/GenBank/DDBJ whole genome shotgun (WGS) entry which is preliminary data.</text>
</comment>
<feature type="transmembrane region" description="Helical" evidence="1">
    <location>
        <begin position="52"/>
        <end position="71"/>
    </location>
</feature>
<name>A0AA86PY42_9EUKA</name>
<proteinExistence type="predicted"/>
<reference evidence="2" key="1">
    <citation type="submission" date="2023-06" db="EMBL/GenBank/DDBJ databases">
        <authorList>
            <person name="Kurt Z."/>
        </authorList>
    </citation>
    <scope>NUCLEOTIDE SEQUENCE</scope>
</reference>
<keyword evidence="1" id="KW-1133">Transmembrane helix</keyword>
<dbReference type="EMBL" id="CAXDID020000287">
    <property type="protein sequence ID" value="CAL6070860.1"/>
    <property type="molecule type" value="Genomic_DNA"/>
</dbReference>
<evidence type="ECO:0000313" key="2">
    <source>
        <dbReference type="EMBL" id="CAI9946267.1"/>
    </source>
</evidence>
<keyword evidence="1" id="KW-0472">Membrane</keyword>
<accession>A0AA86PY42</accession>
<protein>
    <submittedName>
        <fullName evidence="3">Hypothetical_protein</fullName>
    </submittedName>
</protein>
<keyword evidence="1" id="KW-0812">Transmembrane</keyword>
<organism evidence="2">
    <name type="scientific">Hexamita inflata</name>
    <dbReference type="NCBI Taxonomy" id="28002"/>
    <lineage>
        <taxon>Eukaryota</taxon>
        <taxon>Metamonada</taxon>
        <taxon>Diplomonadida</taxon>
        <taxon>Hexamitidae</taxon>
        <taxon>Hexamitinae</taxon>
        <taxon>Hexamita</taxon>
    </lineage>
</organism>
<keyword evidence="4" id="KW-1185">Reference proteome</keyword>
<feature type="transmembrane region" description="Helical" evidence="1">
    <location>
        <begin position="25"/>
        <end position="45"/>
    </location>
</feature>
<dbReference type="Proteomes" id="UP001642409">
    <property type="component" value="Unassembled WGS sequence"/>
</dbReference>
<dbReference type="AlphaFoldDB" id="A0AA86PY42"/>
<sequence>MKLIQYFNLESLSSKATRQLAPGEYWSIITHVILSILGIIDFIVFSLPNNSIWCNLFSTVLLFYTILQQVMCAVTCSLMNPGYVVETVKAPIEIEEVESSTVRIEEMNLNEYNCDACDDEIVATPENDPLYEYHPLKQAVNHEASDSFDQDDDFNPLIYDHSIQHQTVNQQPSPQAIENFCLICYHVKARERAPLSRVQQLCAEFRPPLFIYRKLCWFEFVALFLQIYFLCDRLESHQYVV</sequence>
<dbReference type="EMBL" id="CATOUU010000759">
    <property type="protein sequence ID" value="CAI9946267.1"/>
    <property type="molecule type" value="Genomic_DNA"/>
</dbReference>
<gene>
    <name evidence="2" type="ORF">HINF_LOCUS33912</name>
    <name evidence="3" type="ORF">HINF_LOCUS54870</name>
</gene>
<evidence type="ECO:0000313" key="4">
    <source>
        <dbReference type="Proteomes" id="UP001642409"/>
    </source>
</evidence>
<evidence type="ECO:0000313" key="3">
    <source>
        <dbReference type="EMBL" id="CAL6070860.1"/>
    </source>
</evidence>
<evidence type="ECO:0000256" key="1">
    <source>
        <dbReference type="SAM" id="Phobius"/>
    </source>
</evidence>
<reference evidence="3 4" key="2">
    <citation type="submission" date="2024-07" db="EMBL/GenBank/DDBJ databases">
        <authorList>
            <person name="Akdeniz Z."/>
        </authorList>
    </citation>
    <scope>NUCLEOTIDE SEQUENCE [LARGE SCALE GENOMIC DNA]</scope>
</reference>